<feature type="region of interest" description="Disordered" evidence="1">
    <location>
        <begin position="1"/>
        <end position="37"/>
    </location>
</feature>
<protein>
    <submittedName>
        <fullName evidence="3">Uncharacterized protein LOC113205953 isoform X2</fullName>
    </submittedName>
</protein>
<organism evidence="2 3">
    <name type="scientific">Frankliniella occidentalis</name>
    <name type="common">Western flower thrips</name>
    <name type="synonym">Euthrips occidentalis</name>
    <dbReference type="NCBI Taxonomy" id="133901"/>
    <lineage>
        <taxon>Eukaryota</taxon>
        <taxon>Metazoa</taxon>
        <taxon>Ecdysozoa</taxon>
        <taxon>Arthropoda</taxon>
        <taxon>Hexapoda</taxon>
        <taxon>Insecta</taxon>
        <taxon>Pterygota</taxon>
        <taxon>Neoptera</taxon>
        <taxon>Paraneoptera</taxon>
        <taxon>Thysanoptera</taxon>
        <taxon>Terebrantia</taxon>
        <taxon>Thripoidea</taxon>
        <taxon>Thripidae</taxon>
        <taxon>Frankliniella</taxon>
    </lineage>
</organism>
<evidence type="ECO:0000256" key="1">
    <source>
        <dbReference type="SAM" id="MobiDB-lite"/>
    </source>
</evidence>
<feature type="compositionally biased region" description="Basic and acidic residues" evidence="1">
    <location>
        <begin position="1"/>
        <end position="12"/>
    </location>
</feature>
<keyword evidence="2" id="KW-1185">Reference proteome</keyword>
<proteinExistence type="predicted"/>
<evidence type="ECO:0000313" key="2">
    <source>
        <dbReference type="Proteomes" id="UP000504606"/>
    </source>
</evidence>
<reference evidence="3" key="1">
    <citation type="submission" date="2025-08" db="UniProtKB">
        <authorList>
            <consortium name="RefSeq"/>
        </authorList>
    </citation>
    <scope>IDENTIFICATION</scope>
    <source>
        <tissue evidence="3">Whole organism</tissue>
    </source>
</reference>
<dbReference type="RefSeq" id="XP_052120987.1">
    <property type="nucleotide sequence ID" value="XM_052265027.1"/>
</dbReference>
<sequence>MKTPPSDRDPKRTGKRWRPNVEARGGLHTRGREGKRSTSIKRWFGESQRHGNKYVREFSKCEKSISITTVSVNQRYSSCSSSRPQSL</sequence>
<name>A0A9C6U0X0_FRAOC</name>
<dbReference type="Proteomes" id="UP000504606">
    <property type="component" value="Unplaced"/>
</dbReference>
<evidence type="ECO:0000313" key="3">
    <source>
        <dbReference type="RefSeq" id="XP_052120987.1"/>
    </source>
</evidence>
<accession>A0A9C6U0X0</accession>
<dbReference type="GeneID" id="113205953"/>
<gene>
    <name evidence="3" type="primary">LOC113205953</name>
</gene>
<dbReference type="AlphaFoldDB" id="A0A9C6U0X0"/>